<evidence type="ECO:0000256" key="3">
    <source>
        <dbReference type="ARBA" id="ARBA00020071"/>
    </source>
</evidence>
<dbReference type="Gene3D" id="3.20.20.370">
    <property type="entry name" value="Glycoside hydrolase/deacetylase"/>
    <property type="match status" value="1"/>
</dbReference>
<organism evidence="6 7">
    <name type="scientific">Roseivivax marinus</name>
    <dbReference type="NCBI Taxonomy" id="1379903"/>
    <lineage>
        <taxon>Bacteria</taxon>
        <taxon>Pseudomonadati</taxon>
        <taxon>Pseudomonadota</taxon>
        <taxon>Alphaproteobacteria</taxon>
        <taxon>Rhodobacterales</taxon>
        <taxon>Roseobacteraceae</taxon>
        <taxon>Roseivivax</taxon>
    </lineage>
</organism>
<dbReference type="GO" id="GO:0016810">
    <property type="term" value="F:hydrolase activity, acting on carbon-nitrogen (but not peptide) bonds"/>
    <property type="evidence" value="ECO:0007669"/>
    <property type="project" value="InterPro"/>
</dbReference>
<dbReference type="STRING" id="1379903.ATO8_19524"/>
<comment type="caution">
    <text evidence="6">The sequence shown here is derived from an EMBL/GenBank/DDBJ whole genome shotgun (WGS) entry which is preliminary data.</text>
</comment>
<evidence type="ECO:0000313" key="6">
    <source>
        <dbReference type="EMBL" id="ETW10971.1"/>
    </source>
</evidence>
<dbReference type="RefSeq" id="WP_043847040.1">
    <property type="nucleotide sequence ID" value="NZ_AQQW01000019.1"/>
</dbReference>
<dbReference type="Pfam" id="PF01522">
    <property type="entry name" value="Polysacc_deac_1"/>
    <property type="match status" value="1"/>
</dbReference>
<gene>
    <name evidence="6" type="ORF">ATO8_19524</name>
</gene>
<dbReference type="eggNOG" id="COG0726">
    <property type="taxonomic scope" value="Bacteria"/>
</dbReference>
<keyword evidence="7" id="KW-1185">Reference proteome</keyword>
<accession>W4HFR2</accession>
<dbReference type="Proteomes" id="UP000019063">
    <property type="component" value="Unassembled WGS sequence"/>
</dbReference>
<comment type="similarity">
    <text evidence="2">Belongs to the polysaccharide deacetylase family.</text>
</comment>
<dbReference type="EMBL" id="AQQW01000019">
    <property type="protein sequence ID" value="ETW10971.1"/>
    <property type="molecule type" value="Genomic_DNA"/>
</dbReference>
<evidence type="ECO:0000259" key="5">
    <source>
        <dbReference type="PROSITE" id="PS51677"/>
    </source>
</evidence>
<dbReference type="InterPro" id="IPR011330">
    <property type="entry name" value="Glyco_hydro/deAcase_b/a-brl"/>
</dbReference>
<name>W4HFR2_9RHOB</name>
<dbReference type="PROSITE" id="PS51677">
    <property type="entry name" value="NODB"/>
    <property type="match status" value="1"/>
</dbReference>
<dbReference type="AlphaFoldDB" id="W4HFR2"/>
<evidence type="ECO:0000256" key="4">
    <source>
        <dbReference type="ARBA" id="ARBA00032976"/>
    </source>
</evidence>
<proteinExistence type="inferred from homology"/>
<feature type="domain" description="NodB homology" evidence="5">
    <location>
        <begin position="58"/>
        <end position="277"/>
    </location>
</feature>
<dbReference type="PANTHER" id="PTHR43123:SF4">
    <property type="entry name" value="POLYSACCHARIDE DEACETYLASE"/>
    <property type="match status" value="1"/>
</dbReference>
<comment type="function">
    <text evidence="1">Is involved in generating a small heat-stable compound (Nod), an acylated oligomer of N-acetylglucosamine, that stimulates mitosis in various plant protoplasts.</text>
</comment>
<dbReference type="PANTHER" id="PTHR43123">
    <property type="entry name" value="POLYSACCHARIDE DEACETYLASE-RELATED"/>
    <property type="match status" value="1"/>
</dbReference>
<evidence type="ECO:0000256" key="2">
    <source>
        <dbReference type="ARBA" id="ARBA00010973"/>
    </source>
</evidence>
<dbReference type="InterPro" id="IPR002509">
    <property type="entry name" value="NODB_dom"/>
</dbReference>
<reference evidence="6 7" key="1">
    <citation type="journal article" date="2014" name="Antonie Van Leeuwenhoek">
        <title>Roseivivax atlanticus sp. nov., isolated from surface seawater of the Atlantic Ocean.</title>
        <authorList>
            <person name="Li G."/>
            <person name="Lai Q."/>
            <person name="Liu X."/>
            <person name="Sun F."/>
            <person name="Shao Z."/>
        </authorList>
    </citation>
    <scope>NUCLEOTIDE SEQUENCE [LARGE SCALE GENOMIC DNA]</scope>
    <source>
        <strain evidence="6 7">22II-s10s</strain>
    </source>
</reference>
<dbReference type="GO" id="GO:0005975">
    <property type="term" value="P:carbohydrate metabolic process"/>
    <property type="evidence" value="ECO:0007669"/>
    <property type="project" value="InterPro"/>
</dbReference>
<evidence type="ECO:0000256" key="1">
    <source>
        <dbReference type="ARBA" id="ARBA00003236"/>
    </source>
</evidence>
<protein>
    <recommendedName>
        <fullName evidence="3">Chitooligosaccharide deacetylase</fullName>
    </recommendedName>
    <alternativeName>
        <fullName evidence="4">Nodulation protein B</fullName>
    </alternativeName>
</protein>
<sequence length="305" mass="34764">MELRTHDRYDYIPLPDRPDYSWAGGKRLAFCLCNNLEIFAYREGLGSDSAVLGAAQTHRNYAWRDYGNRVGQWYLFDLLDEFELPASHNTNSGLLAAYPQILERIRARGDEVVGHGRTNGERQDDRGEAEERALIAQATEELVAHLGYQPKGWMGPYFAQSDVTLDLLAEAGYRFMLDWPADDQPFWMRTRSGPIMSVPYSVELNDSPSMVFRQESAMSFERMIVDQFDEMLHQSRKRPLVFTLITHPFVFGHPYRLRALRRALAHIMQHRDDLWITTVGGVHDHCAGLPSGIVPGSQTFSDGAP</sequence>
<dbReference type="SUPFAM" id="SSF88713">
    <property type="entry name" value="Glycoside hydrolase/deacetylase"/>
    <property type="match status" value="1"/>
</dbReference>
<evidence type="ECO:0000313" key="7">
    <source>
        <dbReference type="Proteomes" id="UP000019063"/>
    </source>
</evidence>